<keyword evidence="1" id="KW-0472">Membrane</keyword>
<evidence type="ECO:0000256" key="1">
    <source>
        <dbReference type="SAM" id="Phobius"/>
    </source>
</evidence>
<organism evidence="3 4">
    <name type="scientific">Mannheimia bovis</name>
    <dbReference type="NCBI Taxonomy" id="2770636"/>
    <lineage>
        <taxon>Bacteria</taxon>
        <taxon>Pseudomonadati</taxon>
        <taxon>Pseudomonadota</taxon>
        <taxon>Gammaproteobacteria</taxon>
        <taxon>Pasteurellales</taxon>
        <taxon>Pasteurellaceae</taxon>
        <taxon>Mannheimia</taxon>
    </lineage>
</organism>
<evidence type="ECO:0000259" key="2">
    <source>
        <dbReference type="Pfam" id="PF04536"/>
    </source>
</evidence>
<evidence type="ECO:0000313" key="3">
    <source>
        <dbReference type="EMBL" id="QNS14351.1"/>
    </source>
</evidence>
<dbReference type="Pfam" id="PF04536">
    <property type="entry name" value="TPM_phosphatase"/>
    <property type="match status" value="1"/>
</dbReference>
<dbReference type="PANTHER" id="PTHR30373">
    <property type="entry name" value="UPF0603 PROTEIN YGCG"/>
    <property type="match status" value="1"/>
</dbReference>
<name>A0A7H1C046_9PAST</name>
<reference evidence="3 4" key="1">
    <citation type="submission" date="2020-09" db="EMBL/GenBank/DDBJ databases">
        <title>Mannheimia bovis sp.nov., isolated from a cow.</title>
        <authorList>
            <person name="Li F."/>
        </authorList>
    </citation>
    <scope>NUCLEOTIDE SEQUENCE [LARGE SCALE GENOMIC DNA]</scope>
    <source>
        <strain evidence="3 4">ZY190616</strain>
    </source>
</reference>
<sequence>MMKSICKISHFFDRLLFVLLAVFSVNAVAVTYPEPPKPFYYITDYTKNTLSQQEWRTLEDALIANRAKTSSQIAVVIVPSTEGEAVSTYAHTLFNKWGIGRSKNNENNGVLLLIAKNDRKLFIATGRGLEGALPDAIASSIIRNDITPFFKQDQYAAGIARGLSAIMAAINGEYAPYASYGEEAQEAFDDIDGLLFFLFAGMVIFLIFRPRDNTYISPSSMDQLGKVLRESQRRSGGFGRHSGGFGGGFGGGLGGGFGRDSGGFGGSFGSGDSFGGGSSGGGGAGGSW</sequence>
<dbReference type="AlphaFoldDB" id="A0A7H1C046"/>
<gene>
    <name evidence="3" type="ORF">ICJ55_06160</name>
</gene>
<evidence type="ECO:0000313" key="4">
    <source>
        <dbReference type="Proteomes" id="UP000576260"/>
    </source>
</evidence>
<dbReference type="RefSeq" id="WP_188156008.1">
    <property type="nucleotide sequence ID" value="NZ_CP061280.1"/>
</dbReference>
<dbReference type="EMBL" id="CP061280">
    <property type="protein sequence ID" value="QNS14351.1"/>
    <property type="molecule type" value="Genomic_DNA"/>
</dbReference>
<accession>A0A7H1C046</accession>
<keyword evidence="1" id="KW-1133">Transmembrane helix</keyword>
<dbReference type="InterPro" id="IPR007621">
    <property type="entry name" value="TPM_dom"/>
</dbReference>
<proteinExistence type="predicted"/>
<keyword evidence="1" id="KW-0812">Transmembrane</keyword>
<dbReference type="PANTHER" id="PTHR30373:SF2">
    <property type="entry name" value="UPF0603 PROTEIN YGCG"/>
    <property type="match status" value="1"/>
</dbReference>
<feature type="transmembrane region" description="Helical" evidence="1">
    <location>
        <begin position="191"/>
        <end position="208"/>
    </location>
</feature>
<dbReference type="Proteomes" id="UP000576260">
    <property type="component" value="Chromosome"/>
</dbReference>
<feature type="domain" description="TPM" evidence="2">
    <location>
        <begin position="47"/>
        <end position="168"/>
    </location>
</feature>
<keyword evidence="4" id="KW-1185">Reference proteome</keyword>
<dbReference type="KEGG" id="mbos:ICJ55_06160"/>
<dbReference type="Gene3D" id="3.10.310.50">
    <property type="match status" value="1"/>
</dbReference>
<protein>
    <submittedName>
        <fullName evidence="3">TPM domain-containing protein</fullName>
    </submittedName>
</protein>